<evidence type="ECO:0000256" key="5">
    <source>
        <dbReference type="ARBA" id="ARBA00022692"/>
    </source>
</evidence>
<sequence>MSGQTNQKISRRQFFFVIIQTQIGVGILALPFDLHDKVKQDGWISLLIAGVVIQLLLFLLWWLAKRFPSKDYFQIQEYVLSRWLGKVTSFLYVLYFCSVGILIVLIYGRLISIWVLPNTPFWVLAFMMVFICLYMVCCSLLVIARLYTMFAALLIIMVIFIFYSAKDSKFMYIFPIGEAGLTNIIAGIDMGILSFLGFIVALVLYSKTEGTAKEKLVTIQVAQAFVFTFYLAIVLVTFTFFSTQEMALVPEPVLYMLKSYEFPIVARIDLFFISTWIVFVATSLSTYLLMSALGLTNIFQSLPTKWATIGVAVIIFITASYMGYDISKLNNFNTYVKKGGYIFSIGLPLMVLIFSFFRKSSAKEGTSS</sequence>
<feature type="transmembrane region" description="Helical" evidence="8">
    <location>
        <begin position="270"/>
        <end position="294"/>
    </location>
</feature>
<feature type="transmembrane region" description="Helical" evidence="8">
    <location>
        <begin position="121"/>
        <end position="141"/>
    </location>
</feature>
<feature type="transmembrane region" description="Helical" evidence="8">
    <location>
        <begin position="90"/>
        <end position="115"/>
    </location>
</feature>
<dbReference type="RefSeq" id="WP_289216751.1">
    <property type="nucleotide sequence ID" value="NZ_JAPVRC010000008.1"/>
</dbReference>
<evidence type="ECO:0000256" key="2">
    <source>
        <dbReference type="ARBA" id="ARBA00007998"/>
    </source>
</evidence>
<proteinExistence type="inferred from homology"/>
<feature type="transmembrane region" description="Helical" evidence="8">
    <location>
        <begin position="12"/>
        <end position="32"/>
    </location>
</feature>
<evidence type="ECO:0000256" key="7">
    <source>
        <dbReference type="ARBA" id="ARBA00023136"/>
    </source>
</evidence>
<feature type="transmembrane region" description="Helical" evidence="8">
    <location>
        <begin position="146"/>
        <end position="164"/>
    </location>
</feature>
<dbReference type="PANTHER" id="PTHR34975:SF2">
    <property type="entry name" value="SPORE GERMINATION PROTEIN A2"/>
    <property type="match status" value="1"/>
</dbReference>
<comment type="caution">
    <text evidence="9">The sequence shown here is derived from an EMBL/GenBank/DDBJ whole genome shotgun (WGS) entry which is preliminary data.</text>
</comment>
<dbReference type="EMBL" id="JBHTBY010000003">
    <property type="protein sequence ID" value="MFC7320096.1"/>
    <property type="molecule type" value="Genomic_DNA"/>
</dbReference>
<evidence type="ECO:0000256" key="3">
    <source>
        <dbReference type="ARBA" id="ARBA00022448"/>
    </source>
</evidence>
<name>A0ABW2K062_9BACI</name>
<keyword evidence="5 8" id="KW-0812">Transmembrane</keyword>
<comment type="similarity">
    <text evidence="2">Belongs to the amino acid-polyamine-organocation (APC) superfamily. Spore germination protein (SGP) (TC 2.A.3.9) family.</text>
</comment>
<feature type="transmembrane region" description="Helical" evidence="8">
    <location>
        <begin position="217"/>
        <end position="241"/>
    </location>
</feature>
<dbReference type="Proteomes" id="UP001596494">
    <property type="component" value="Unassembled WGS sequence"/>
</dbReference>
<dbReference type="InterPro" id="IPR004761">
    <property type="entry name" value="Spore_GerAB"/>
</dbReference>
<keyword evidence="4" id="KW-0309">Germination</keyword>
<comment type="subcellular location">
    <subcellularLocation>
        <location evidence="1">Membrane</location>
        <topology evidence="1">Multi-pass membrane protein</topology>
    </subcellularLocation>
</comment>
<dbReference type="PANTHER" id="PTHR34975">
    <property type="entry name" value="SPORE GERMINATION PROTEIN A2"/>
    <property type="match status" value="1"/>
</dbReference>
<evidence type="ECO:0000256" key="8">
    <source>
        <dbReference type="SAM" id="Phobius"/>
    </source>
</evidence>
<dbReference type="NCBIfam" id="TIGR00912">
    <property type="entry name" value="2A0309"/>
    <property type="match status" value="1"/>
</dbReference>
<protein>
    <submittedName>
        <fullName evidence="9">Endospore germination permease</fullName>
    </submittedName>
</protein>
<feature type="transmembrane region" description="Helical" evidence="8">
    <location>
        <begin position="184"/>
        <end position="205"/>
    </location>
</feature>
<feature type="transmembrane region" description="Helical" evidence="8">
    <location>
        <begin position="44"/>
        <end position="64"/>
    </location>
</feature>
<gene>
    <name evidence="9" type="ORF">ACFQMN_04340</name>
</gene>
<feature type="transmembrane region" description="Helical" evidence="8">
    <location>
        <begin position="339"/>
        <end position="357"/>
    </location>
</feature>
<evidence type="ECO:0000313" key="9">
    <source>
        <dbReference type="EMBL" id="MFC7320096.1"/>
    </source>
</evidence>
<keyword evidence="7 8" id="KW-0472">Membrane</keyword>
<accession>A0ABW2K062</accession>
<keyword evidence="3" id="KW-0813">Transport</keyword>
<organism evidence="9 10">
    <name type="scientific">Halobacillus campisalis</name>
    <dbReference type="NCBI Taxonomy" id="435909"/>
    <lineage>
        <taxon>Bacteria</taxon>
        <taxon>Bacillati</taxon>
        <taxon>Bacillota</taxon>
        <taxon>Bacilli</taxon>
        <taxon>Bacillales</taxon>
        <taxon>Bacillaceae</taxon>
        <taxon>Halobacillus</taxon>
    </lineage>
</organism>
<evidence type="ECO:0000256" key="6">
    <source>
        <dbReference type="ARBA" id="ARBA00022989"/>
    </source>
</evidence>
<keyword evidence="10" id="KW-1185">Reference proteome</keyword>
<feature type="transmembrane region" description="Helical" evidence="8">
    <location>
        <begin position="306"/>
        <end position="324"/>
    </location>
</feature>
<reference evidence="10" key="1">
    <citation type="journal article" date="2019" name="Int. J. Syst. Evol. Microbiol.">
        <title>The Global Catalogue of Microorganisms (GCM) 10K type strain sequencing project: providing services to taxonomists for standard genome sequencing and annotation.</title>
        <authorList>
            <consortium name="The Broad Institute Genomics Platform"/>
            <consortium name="The Broad Institute Genome Sequencing Center for Infectious Disease"/>
            <person name="Wu L."/>
            <person name="Ma J."/>
        </authorList>
    </citation>
    <scope>NUCLEOTIDE SEQUENCE [LARGE SCALE GENOMIC DNA]</scope>
    <source>
        <strain evidence="10">CCUG 73951</strain>
    </source>
</reference>
<dbReference type="Gene3D" id="1.20.1740.10">
    <property type="entry name" value="Amino acid/polyamine transporter I"/>
    <property type="match status" value="1"/>
</dbReference>
<keyword evidence="6 8" id="KW-1133">Transmembrane helix</keyword>
<evidence type="ECO:0000313" key="10">
    <source>
        <dbReference type="Proteomes" id="UP001596494"/>
    </source>
</evidence>
<evidence type="ECO:0000256" key="4">
    <source>
        <dbReference type="ARBA" id="ARBA00022544"/>
    </source>
</evidence>
<dbReference type="Pfam" id="PF03845">
    <property type="entry name" value="Spore_permease"/>
    <property type="match status" value="1"/>
</dbReference>
<evidence type="ECO:0000256" key="1">
    <source>
        <dbReference type="ARBA" id="ARBA00004141"/>
    </source>
</evidence>